<feature type="compositionally biased region" description="Pro residues" evidence="8">
    <location>
        <begin position="10"/>
        <end position="20"/>
    </location>
</feature>
<organism evidence="12 13">
    <name type="scientific">Nocardioides anomalus</name>
    <dbReference type="NCBI Taxonomy" id="2712223"/>
    <lineage>
        <taxon>Bacteria</taxon>
        <taxon>Bacillati</taxon>
        <taxon>Actinomycetota</taxon>
        <taxon>Actinomycetes</taxon>
        <taxon>Propionibacteriales</taxon>
        <taxon>Nocardioidaceae</taxon>
        <taxon>Nocardioides</taxon>
    </lineage>
</organism>
<keyword evidence="2" id="KW-1003">Cell membrane</keyword>
<evidence type="ECO:0000259" key="11">
    <source>
        <dbReference type="Pfam" id="PF24878"/>
    </source>
</evidence>
<keyword evidence="4 12" id="KW-0808">Transferase</keyword>
<dbReference type="GO" id="GO:0005886">
    <property type="term" value="C:plasma membrane"/>
    <property type="evidence" value="ECO:0007669"/>
    <property type="project" value="UniProtKB-SubCell"/>
</dbReference>
<dbReference type="RefSeq" id="WP_165237529.1">
    <property type="nucleotide sequence ID" value="NZ_CP049257.1"/>
</dbReference>
<feature type="transmembrane region" description="Helical" evidence="9">
    <location>
        <begin position="459"/>
        <end position="480"/>
    </location>
</feature>
<evidence type="ECO:0000256" key="5">
    <source>
        <dbReference type="ARBA" id="ARBA00022692"/>
    </source>
</evidence>
<dbReference type="GO" id="GO:0016763">
    <property type="term" value="F:pentosyltransferase activity"/>
    <property type="evidence" value="ECO:0007669"/>
    <property type="project" value="TreeGrafter"/>
</dbReference>
<feature type="transmembrane region" description="Helical" evidence="9">
    <location>
        <begin position="31"/>
        <end position="48"/>
    </location>
</feature>
<comment type="subcellular location">
    <subcellularLocation>
        <location evidence="1">Cell membrane</location>
        <topology evidence="1">Multi-pass membrane protein</topology>
    </subcellularLocation>
</comment>
<evidence type="ECO:0000256" key="2">
    <source>
        <dbReference type="ARBA" id="ARBA00022475"/>
    </source>
</evidence>
<feature type="transmembrane region" description="Helical" evidence="9">
    <location>
        <begin position="162"/>
        <end position="178"/>
    </location>
</feature>
<feature type="transmembrane region" description="Helical" evidence="9">
    <location>
        <begin position="430"/>
        <end position="452"/>
    </location>
</feature>
<dbReference type="GO" id="GO:0009103">
    <property type="term" value="P:lipopolysaccharide biosynthetic process"/>
    <property type="evidence" value="ECO:0007669"/>
    <property type="project" value="UniProtKB-ARBA"/>
</dbReference>
<feature type="transmembrane region" description="Helical" evidence="9">
    <location>
        <begin position="232"/>
        <end position="253"/>
    </location>
</feature>
<feature type="compositionally biased region" description="Gly residues" evidence="8">
    <location>
        <begin position="498"/>
        <end position="508"/>
    </location>
</feature>
<evidence type="ECO:0000256" key="1">
    <source>
        <dbReference type="ARBA" id="ARBA00004651"/>
    </source>
</evidence>
<evidence type="ECO:0000313" key="12">
    <source>
        <dbReference type="EMBL" id="QIG45202.1"/>
    </source>
</evidence>
<evidence type="ECO:0000313" key="13">
    <source>
        <dbReference type="Proteomes" id="UP000502996"/>
    </source>
</evidence>
<evidence type="ECO:0000256" key="6">
    <source>
        <dbReference type="ARBA" id="ARBA00022989"/>
    </source>
</evidence>
<feature type="transmembrane region" description="Helical" evidence="9">
    <location>
        <begin position="375"/>
        <end position="396"/>
    </location>
</feature>
<dbReference type="Proteomes" id="UP000502996">
    <property type="component" value="Chromosome"/>
</dbReference>
<dbReference type="InterPro" id="IPR056785">
    <property type="entry name" value="YkcA/B-like_C"/>
</dbReference>
<evidence type="ECO:0000256" key="7">
    <source>
        <dbReference type="ARBA" id="ARBA00023136"/>
    </source>
</evidence>
<dbReference type="Pfam" id="PF13231">
    <property type="entry name" value="PMT_2"/>
    <property type="match status" value="1"/>
</dbReference>
<dbReference type="InterPro" id="IPR050297">
    <property type="entry name" value="LipidA_mod_glycosyltrf_83"/>
</dbReference>
<keyword evidence="3" id="KW-0328">Glycosyltransferase</keyword>
<dbReference type="AlphaFoldDB" id="A0A6G6WJ08"/>
<proteinExistence type="predicted"/>
<keyword evidence="7 9" id="KW-0472">Membrane</keyword>
<accession>A0A6G6WJ08</accession>
<feature type="transmembrane region" description="Helical" evidence="9">
    <location>
        <begin position="207"/>
        <end position="225"/>
    </location>
</feature>
<dbReference type="EMBL" id="CP049257">
    <property type="protein sequence ID" value="QIG45202.1"/>
    <property type="molecule type" value="Genomic_DNA"/>
</dbReference>
<keyword evidence="5 9" id="KW-0812">Transmembrane</keyword>
<keyword evidence="6 9" id="KW-1133">Transmembrane helix</keyword>
<feature type="transmembrane region" description="Helical" evidence="9">
    <location>
        <begin position="135"/>
        <end position="156"/>
    </location>
</feature>
<dbReference type="KEGG" id="nano:G5V58_22720"/>
<evidence type="ECO:0000259" key="10">
    <source>
        <dbReference type="Pfam" id="PF13231"/>
    </source>
</evidence>
<evidence type="ECO:0000256" key="8">
    <source>
        <dbReference type="SAM" id="MobiDB-lite"/>
    </source>
</evidence>
<dbReference type="InterPro" id="IPR038731">
    <property type="entry name" value="RgtA/B/C-like"/>
</dbReference>
<feature type="transmembrane region" description="Helical" evidence="9">
    <location>
        <begin position="350"/>
        <end position="369"/>
    </location>
</feature>
<evidence type="ECO:0000256" key="9">
    <source>
        <dbReference type="SAM" id="Phobius"/>
    </source>
</evidence>
<name>A0A6G6WJ08_9ACTN</name>
<feature type="transmembrane region" description="Helical" evidence="9">
    <location>
        <begin position="403"/>
        <end position="424"/>
    </location>
</feature>
<protein>
    <submittedName>
        <fullName evidence="12">Glycosyltransferase family 39 protein</fullName>
    </submittedName>
</protein>
<feature type="transmembrane region" description="Helical" evidence="9">
    <location>
        <begin position="321"/>
        <end position="338"/>
    </location>
</feature>
<evidence type="ECO:0000256" key="4">
    <source>
        <dbReference type="ARBA" id="ARBA00022679"/>
    </source>
</evidence>
<gene>
    <name evidence="12" type="ORF">G5V58_22720</name>
</gene>
<dbReference type="PANTHER" id="PTHR33908">
    <property type="entry name" value="MANNOSYLTRANSFERASE YKCB-RELATED"/>
    <property type="match status" value="1"/>
</dbReference>
<keyword evidence="13" id="KW-1185">Reference proteome</keyword>
<feature type="region of interest" description="Disordered" evidence="8">
    <location>
        <begin position="1"/>
        <end position="23"/>
    </location>
</feature>
<feature type="domain" description="Putative mannosyltransferase YkcA/B-like C-terminal" evidence="11">
    <location>
        <begin position="534"/>
        <end position="626"/>
    </location>
</feature>
<evidence type="ECO:0000256" key="3">
    <source>
        <dbReference type="ARBA" id="ARBA00022676"/>
    </source>
</evidence>
<feature type="domain" description="Glycosyltransferase RgtA/B/C/D-like" evidence="10">
    <location>
        <begin position="85"/>
        <end position="245"/>
    </location>
</feature>
<reference evidence="12 13" key="1">
    <citation type="submission" date="2020-02" db="EMBL/GenBank/DDBJ databases">
        <title>Full genome sequence of Nocardioides sp. R-3366.</title>
        <authorList>
            <person name="Im W.-T."/>
        </authorList>
    </citation>
    <scope>NUCLEOTIDE SEQUENCE [LARGE SCALE GENOMIC DNA]</scope>
    <source>
        <strain evidence="12 13">R-3366</strain>
    </source>
</reference>
<sequence>MSLATAVRPAPSPAPDPTPAGPDRARWERPALLVLLAGTAVLYLWGLGTSGWANSFYAAAAQAGSASWKAFFFGSSDAANAITVDKTPLSLWPMALSIRVFGLSSWSLLVPQALEGVAAVGLLHATVRRTTGSAAAGLLAGLVLATTPVAVLMFRFDNPDSLLVLLLIGSAYATLRAVETERHPVRWLALAGALVGLAFLTKMLQAFLVVPAMGLAYLLLARSPFAKRLGHLAVGLLALVASAGWWVAIVSLWPAGSRPYIGGSQENSVLELTLGYNGLGRLTGDETGSVGGGGPGGGAGGGMWGDTGIGRLLSSEVGGQAGWLLPAALVLLVAGLWLTHREPRTGPVRAGLVVWGGWLLVTAATFSFMAGIFHAYYTVALAPAIAALVGTGAWLLWTHRRSLVSGLAASLTVSLTTVLAFFLLDRTPDFLPWLRWVVLVGGVLTALALSGLGLLPRRLAAGVAATALVLGLAGPAAYAVQTAGTAHTGSIPSAGPSAQGGPGAGPGGMRMPTGGARAGGAGGLLTGSDPGAQLTALLEADASDYTWVAAAVGSNSASGYQLATQEPVLAIGGFNGSDPSPTLAQFQQHVADGEIHYFIAGGMGGFGGNQMGGSSASSEIAAWVEATFTAQTVDGVTLYDLTAAS</sequence>
<dbReference type="Pfam" id="PF24878">
    <property type="entry name" value="YkcB_C"/>
    <property type="match status" value="1"/>
</dbReference>
<dbReference type="GO" id="GO:0010041">
    <property type="term" value="P:response to iron(III) ion"/>
    <property type="evidence" value="ECO:0007669"/>
    <property type="project" value="TreeGrafter"/>
</dbReference>
<dbReference type="PANTHER" id="PTHR33908:SF3">
    <property type="entry name" value="UNDECAPRENYL PHOSPHATE-ALPHA-4-AMINO-4-DEOXY-L-ARABINOSE ARABINOSYL TRANSFERASE"/>
    <property type="match status" value="1"/>
</dbReference>
<feature type="region of interest" description="Disordered" evidence="8">
    <location>
        <begin position="488"/>
        <end position="513"/>
    </location>
</feature>